<protein>
    <submittedName>
        <fullName evidence="1">Phage terminase small subunit</fullName>
    </submittedName>
</protein>
<proteinExistence type="predicted"/>
<reference evidence="1 2" key="1">
    <citation type="submission" date="2023-04" db="EMBL/GenBank/DDBJ databases">
        <title>Nanopore sequencing of Janthinobacterium from water.</title>
        <authorList>
            <person name="Ciuchcinski K."/>
            <person name="Rokowska A."/>
            <person name="Dziewit L."/>
        </authorList>
    </citation>
    <scope>NUCLEOTIDE SEQUENCE [LARGE SCALE GENOMIC DNA]</scope>
    <source>
        <strain evidence="1 2">DEMB2</strain>
    </source>
</reference>
<evidence type="ECO:0000313" key="1">
    <source>
        <dbReference type="EMBL" id="WFR81424.1"/>
    </source>
</evidence>
<dbReference type="Proteomes" id="UP001219584">
    <property type="component" value="Chromosome"/>
</dbReference>
<accession>A0ABY8I917</accession>
<sequence>MMANQSPALRHRARMLAERTAGAAAPLGVTTGTAYEMMLYKLADDRRRLKGYQSVERKIEVKATLLPDYAQWIDGVLAGGKGAQDDVFATLLVWHIDTGEYERALVMAEYALAHKFTLPDGYSRDIATLMLDEFAEGYLHGKLAADPQHAVQVLGTVERLTAASDAPDQARAKLHKAIGLAMIAVLDQADDTDIAPALVAQAETAMAQLKRARALSESCGVKKDMERLERRIKRAAGSA</sequence>
<keyword evidence="2" id="KW-1185">Reference proteome</keyword>
<organism evidence="1 2">
    <name type="scientific">Janthinobacterium rivuli</name>
    <dbReference type="NCBI Taxonomy" id="2751478"/>
    <lineage>
        <taxon>Bacteria</taxon>
        <taxon>Pseudomonadati</taxon>
        <taxon>Pseudomonadota</taxon>
        <taxon>Betaproteobacteria</taxon>
        <taxon>Burkholderiales</taxon>
        <taxon>Oxalobacteraceae</taxon>
        <taxon>Janthinobacterium</taxon>
    </lineage>
</organism>
<name>A0ABY8I917_9BURK</name>
<dbReference type="RefSeq" id="WP_278318253.1">
    <property type="nucleotide sequence ID" value="NZ_CP121464.1"/>
</dbReference>
<gene>
    <name evidence="1" type="primary">gpM</name>
    <name evidence="1" type="ORF">P9875_09760</name>
</gene>
<evidence type="ECO:0000313" key="2">
    <source>
        <dbReference type="Proteomes" id="UP001219584"/>
    </source>
</evidence>
<dbReference type="Pfam" id="PF05944">
    <property type="entry name" value="Phage_term_smal"/>
    <property type="match status" value="1"/>
</dbReference>
<dbReference type="EMBL" id="CP121464">
    <property type="protein sequence ID" value="WFR81424.1"/>
    <property type="molecule type" value="Genomic_DNA"/>
</dbReference>
<dbReference type="InterPro" id="IPR010270">
    <property type="entry name" value="Phage_P2_GpM"/>
</dbReference>